<dbReference type="PROSITE" id="PS51257">
    <property type="entry name" value="PROKAR_LIPOPROTEIN"/>
    <property type="match status" value="1"/>
</dbReference>
<feature type="chain" id="PRO_5012010428" description="Sugar ABC transporter ATPase" evidence="1">
    <location>
        <begin position="28"/>
        <end position="121"/>
    </location>
</feature>
<evidence type="ECO:0000313" key="3">
    <source>
        <dbReference type="Proteomes" id="UP000192911"/>
    </source>
</evidence>
<protein>
    <recommendedName>
        <fullName evidence="4">Sugar ABC transporter ATPase</fullName>
    </recommendedName>
</protein>
<dbReference type="AlphaFoldDB" id="A0A1X7DVP2"/>
<gene>
    <name evidence="2" type="ORF">SAMN06295900_10499</name>
</gene>
<feature type="signal peptide" evidence="1">
    <location>
        <begin position="1"/>
        <end position="27"/>
    </location>
</feature>
<proteinExistence type="predicted"/>
<organism evidence="2 3">
    <name type="scientific">Trinickia caryophylli</name>
    <name type="common">Paraburkholderia caryophylli</name>
    <dbReference type="NCBI Taxonomy" id="28094"/>
    <lineage>
        <taxon>Bacteria</taxon>
        <taxon>Pseudomonadati</taxon>
        <taxon>Pseudomonadota</taxon>
        <taxon>Betaproteobacteria</taxon>
        <taxon>Burkholderiales</taxon>
        <taxon>Burkholderiaceae</taxon>
        <taxon>Trinickia</taxon>
    </lineage>
</organism>
<keyword evidence="1" id="KW-0732">Signal</keyword>
<evidence type="ECO:0000256" key="1">
    <source>
        <dbReference type="SAM" id="SignalP"/>
    </source>
</evidence>
<name>A0A1X7DVP2_TRICW</name>
<sequence>MPKPFAALAAFTLLGLTACGSAPTPSAQTGGAPAAARGSDSLMAFTSRRPATAIASCLEDRVHAVRRTAGGTATQLEVGRQAWLITLAPAGSGTAVNVRRSADDGPVSEPEMRFHIARCVV</sequence>
<dbReference type="RefSeq" id="WP_085226693.1">
    <property type="nucleotide sequence ID" value="NZ_BSQD01000005.1"/>
</dbReference>
<dbReference type="GeneID" id="95551336"/>
<accession>A0A1X7DVP2</accession>
<evidence type="ECO:0008006" key="4">
    <source>
        <dbReference type="Google" id="ProtNLM"/>
    </source>
</evidence>
<keyword evidence="3" id="KW-1185">Reference proteome</keyword>
<reference evidence="3" key="1">
    <citation type="submission" date="2017-04" db="EMBL/GenBank/DDBJ databases">
        <authorList>
            <person name="Varghese N."/>
            <person name="Submissions S."/>
        </authorList>
    </citation>
    <scope>NUCLEOTIDE SEQUENCE [LARGE SCALE GENOMIC DNA]</scope>
    <source>
        <strain evidence="3">Ballard 720</strain>
    </source>
</reference>
<dbReference type="EMBL" id="FXAH01000004">
    <property type="protein sequence ID" value="SMF22584.1"/>
    <property type="molecule type" value="Genomic_DNA"/>
</dbReference>
<dbReference type="Proteomes" id="UP000192911">
    <property type="component" value="Unassembled WGS sequence"/>
</dbReference>
<dbReference type="OrthoDB" id="9113050at2"/>
<evidence type="ECO:0000313" key="2">
    <source>
        <dbReference type="EMBL" id="SMF22584.1"/>
    </source>
</evidence>